<gene>
    <name evidence="3" type="ORF">NE237_007763</name>
    <name evidence="2" type="ORF">NE237_014244</name>
</gene>
<keyword evidence="4" id="KW-1185">Reference proteome</keyword>
<feature type="compositionally biased region" description="Basic and acidic residues" evidence="1">
    <location>
        <begin position="25"/>
        <end position="35"/>
    </location>
</feature>
<reference evidence="2" key="1">
    <citation type="journal article" date="2023" name="Plant J.">
        <title>The genome of the king protea, Protea cynaroides.</title>
        <authorList>
            <person name="Chang J."/>
            <person name="Duong T.A."/>
            <person name="Schoeman C."/>
            <person name="Ma X."/>
            <person name="Roodt D."/>
            <person name="Barker N."/>
            <person name="Li Z."/>
            <person name="Van de Peer Y."/>
            <person name="Mizrachi E."/>
        </authorList>
    </citation>
    <scope>NUCLEOTIDE SEQUENCE</scope>
    <source>
        <tissue evidence="2">Young leaves</tissue>
    </source>
</reference>
<feature type="region of interest" description="Disordered" evidence="1">
    <location>
        <begin position="1"/>
        <end position="47"/>
    </location>
</feature>
<dbReference type="AlphaFoldDB" id="A0A9Q0JT82"/>
<dbReference type="EMBL" id="JAMYWD010000004">
    <property type="protein sequence ID" value="KAJ4974589.1"/>
    <property type="molecule type" value="Genomic_DNA"/>
</dbReference>
<proteinExistence type="predicted"/>
<evidence type="ECO:0000313" key="2">
    <source>
        <dbReference type="EMBL" id="KAJ4947976.1"/>
    </source>
</evidence>
<evidence type="ECO:0000256" key="1">
    <source>
        <dbReference type="SAM" id="MobiDB-lite"/>
    </source>
</evidence>
<sequence>MIHGSSGETLLRQNGVPHSHPRKGRSAEERSRIDSTKVAPPKPSLGIVPPEEQWLSCLARQLRDTPQVSTLNRKKEQSIRCLTDATGVFQTPGGTSSIARR</sequence>
<feature type="compositionally biased region" description="Polar residues" evidence="1">
    <location>
        <begin position="1"/>
        <end position="12"/>
    </location>
</feature>
<evidence type="ECO:0000313" key="3">
    <source>
        <dbReference type="EMBL" id="KAJ4974589.1"/>
    </source>
</evidence>
<accession>A0A9Q0JT82</accession>
<dbReference type="Proteomes" id="UP001141806">
    <property type="component" value="Unassembled WGS sequence"/>
</dbReference>
<dbReference type="EMBL" id="JAMYWD010000761">
    <property type="protein sequence ID" value="KAJ4947976.1"/>
    <property type="molecule type" value="Genomic_DNA"/>
</dbReference>
<name>A0A9Q0JT82_9MAGN</name>
<evidence type="ECO:0000313" key="4">
    <source>
        <dbReference type="Proteomes" id="UP001141806"/>
    </source>
</evidence>
<protein>
    <submittedName>
        <fullName evidence="2">Uncharacterized protein</fullName>
    </submittedName>
</protein>
<comment type="caution">
    <text evidence="2">The sequence shown here is derived from an EMBL/GenBank/DDBJ whole genome shotgun (WGS) entry which is preliminary data.</text>
</comment>
<organism evidence="2 4">
    <name type="scientific">Protea cynaroides</name>
    <dbReference type="NCBI Taxonomy" id="273540"/>
    <lineage>
        <taxon>Eukaryota</taxon>
        <taxon>Viridiplantae</taxon>
        <taxon>Streptophyta</taxon>
        <taxon>Embryophyta</taxon>
        <taxon>Tracheophyta</taxon>
        <taxon>Spermatophyta</taxon>
        <taxon>Magnoliopsida</taxon>
        <taxon>Proteales</taxon>
        <taxon>Proteaceae</taxon>
        <taxon>Protea</taxon>
    </lineage>
</organism>